<evidence type="ECO:0000313" key="1">
    <source>
        <dbReference type="EMBL" id="MDX8305879.1"/>
    </source>
</evidence>
<gene>
    <name evidence="1" type="ORF">RMR22_27040</name>
</gene>
<comment type="caution">
    <text evidence="1">The sequence shown here is derived from an EMBL/GenBank/DDBJ whole genome shotgun (WGS) entry which is preliminary data.</text>
</comment>
<accession>A0AAW9FR17</accession>
<sequence length="115" mass="12955">MTDEELLRLRAQARTALTADRAELDADMLWEHENAVAALRDPGIAEDIRLEALLTTRDWEDRGTVSEDHIAAWKTILAMEDEDAATSILADTEDAAALRRMTPFTEQALTYQRRG</sequence>
<dbReference type="AlphaFoldDB" id="A0AAW9FR17"/>
<organism evidence="1">
    <name type="scientific">Agrobacterium rosae</name>
    <dbReference type="NCBI Taxonomy" id="1972867"/>
    <lineage>
        <taxon>Bacteria</taxon>
        <taxon>Pseudomonadati</taxon>
        <taxon>Pseudomonadota</taxon>
        <taxon>Alphaproteobacteria</taxon>
        <taxon>Hyphomicrobiales</taxon>
        <taxon>Rhizobiaceae</taxon>
        <taxon>Rhizobium/Agrobacterium group</taxon>
        <taxon>Agrobacterium</taxon>
    </lineage>
</organism>
<name>A0AAW9FR17_9HYPH</name>
<dbReference type="EMBL" id="JAVRAF010000034">
    <property type="protein sequence ID" value="MDX8305879.1"/>
    <property type="molecule type" value="Genomic_DNA"/>
</dbReference>
<reference evidence="1" key="1">
    <citation type="journal article" date="2023" name="Phytobiomes J">
        <title>Deciphering the key players within the bacterial microbiota associated with aerial crown gall tumors on rhododendron: Insights into the gallobiome.</title>
        <authorList>
            <person name="Kuzmanovic N."/>
            <person name="Nesme J."/>
            <person name="Wolf J."/>
            <person name="Neumann-Schaal M."/>
            <person name="Petersen J."/>
            <person name="Fernandez-Gnecco G."/>
            <person name="Sproeer C."/>
            <person name="Bunk B."/>
            <person name="Overmann J."/>
            <person name="Sorensen S.J."/>
            <person name="Idczak E."/>
            <person name="Smalla K."/>
        </authorList>
    </citation>
    <scope>NUCLEOTIDE SEQUENCE</scope>
    <source>
        <strain evidence="1">Rho-11.1</strain>
    </source>
</reference>
<proteinExistence type="predicted"/>
<dbReference type="RefSeq" id="WP_320203916.1">
    <property type="nucleotide sequence ID" value="NZ_CP192787.1"/>
</dbReference>
<protein>
    <submittedName>
        <fullName evidence="1">Uncharacterized protein</fullName>
    </submittedName>
</protein>